<keyword evidence="2" id="KW-1185">Reference proteome</keyword>
<dbReference type="AlphaFoldDB" id="A0A9N9K5C7"/>
<proteinExistence type="predicted"/>
<dbReference type="OrthoDB" id="2439548at2759"/>
<comment type="caution">
    <text evidence="1">The sequence shown here is derived from an EMBL/GenBank/DDBJ whole genome shotgun (WGS) entry which is preliminary data.</text>
</comment>
<sequence>METQVERVVLGIRKVDERTFYFDTLWNRLFYYRLFQEKSNFKNFELQDILIHLKITSYHNRVQGSTINIPVTK</sequence>
<evidence type="ECO:0000313" key="2">
    <source>
        <dbReference type="Proteomes" id="UP000789405"/>
    </source>
</evidence>
<gene>
    <name evidence="1" type="ORF">DERYTH_LOCUS25552</name>
</gene>
<evidence type="ECO:0000313" key="1">
    <source>
        <dbReference type="EMBL" id="CAG8812019.1"/>
    </source>
</evidence>
<accession>A0A9N9K5C7</accession>
<feature type="non-terminal residue" evidence="1">
    <location>
        <position position="73"/>
    </location>
</feature>
<organism evidence="1 2">
    <name type="scientific">Dentiscutata erythropus</name>
    <dbReference type="NCBI Taxonomy" id="1348616"/>
    <lineage>
        <taxon>Eukaryota</taxon>
        <taxon>Fungi</taxon>
        <taxon>Fungi incertae sedis</taxon>
        <taxon>Mucoromycota</taxon>
        <taxon>Glomeromycotina</taxon>
        <taxon>Glomeromycetes</taxon>
        <taxon>Diversisporales</taxon>
        <taxon>Gigasporaceae</taxon>
        <taxon>Dentiscutata</taxon>
    </lineage>
</organism>
<dbReference type="EMBL" id="CAJVPY010048267">
    <property type="protein sequence ID" value="CAG8812019.1"/>
    <property type="molecule type" value="Genomic_DNA"/>
</dbReference>
<dbReference type="Proteomes" id="UP000789405">
    <property type="component" value="Unassembled WGS sequence"/>
</dbReference>
<reference evidence="1" key="1">
    <citation type="submission" date="2021-06" db="EMBL/GenBank/DDBJ databases">
        <authorList>
            <person name="Kallberg Y."/>
            <person name="Tangrot J."/>
            <person name="Rosling A."/>
        </authorList>
    </citation>
    <scope>NUCLEOTIDE SEQUENCE</scope>
    <source>
        <strain evidence="1">MA453B</strain>
    </source>
</reference>
<name>A0A9N9K5C7_9GLOM</name>
<protein>
    <submittedName>
        <fullName evidence="1">3239_t:CDS:1</fullName>
    </submittedName>
</protein>